<reference evidence="2" key="3">
    <citation type="submission" date="2011-03" db="EMBL/GenBank/DDBJ databases">
        <title>Annotation of Magnaporthe poae ATCC 64411.</title>
        <authorList>
            <person name="Ma L.-J."/>
            <person name="Dead R."/>
            <person name="Young S.K."/>
            <person name="Zeng Q."/>
            <person name="Gargeya S."/>
            <person name="Fitzgerald M."/>
            <person name="Haas B."/>
            <person name="Abouelleil A."/>
            <person name="Alvarado L."/>
            <person name="Arachchi H.M."/>
            <person name="Berlin A."/>
            <person name="Brown A."/>
            <person name="Chapman S.B."/>
            <person name="Chen Z."/>
            <person name="Dunbar C."/>
            <person name="Freedman E."/>
            <person name="Gearin G."/>
            <person name="Gellesch M."/>
            <person name="Goldberg J."/>
            <person name="Griggs A."/>
            <person name="Gujja S."/>
            <person name="Heiman D."/>
            <person name="Howarth C."/>
            <person name="Larson L."/>
            <person name="Lui A."/>
            <person name="MacDonald P.J.P."/>
            <person name="Mehta T."/>
            <person name="Montmayeur A."/>
            <person name="Murphy C."/>
            <person name="Neiman D."/>
            <person name="Pearson M."/>
            <person name="Priest M."/>
            <person name="Roberts A."/>
            <person name="Saif S."/>
            <person name="Shea T."/>
            <person name="Shenoy N."/>
            <person name="Sisk P."/>
            <person name="Stolte C."/>
            <person name="Sykes S."/>
            <person name="Yandava C."/>
            <person name="Wortman J."/>
            <person name="Nusbaum C."/>
            <person name="Birren B."/>
        </authorList>
    </citation>
    <scope>NUCLEOTIDE SEQUENCE</scope>
    <source>
        <strain evidence="2">ATCC 64411</strain>
    </source>
</reference>
<reference evidence="3" key="5">
    <citation type="submission" date="2015-06" db="UniProtKB">
        <authorList>
            <consortium name="EnsemblFungi"/>
        </authorList>
    </citation>
    <scope>IDENTIFICATION</scope>
    <source>
        <strain evidence="3">ATCC 64411</strain>
    </source>
</reference>
<feature type="chain" id="PRO_5009386044" evidence="1">
    <location>
        <begin position="26"/>
        <end position="65"/>
    </location>
</feature>
<dbReference type="EMBL" id="GL877012">
    <property type="protein sequence ID" value="KLU92888.1"/>
    <property type="molecule type" value="Genomic_DNA"/>
</dbReference>
<proteinExistence type="predicted"/>
<keyword evidence="1" id="KW-0732">Signal</keyword>
<gene>
    <name evidence="2" type="ORF">MAPG_11749</name>
</gene>
<dbReference type="EnsemblFungi" id="MAPG_11749T0">
    <property type="protein sequence ID" value="MAPG_11749T0"/>
    <property type="gene ID" value="MAPG_11749"/>
</dbReference>
<reference evidence="2" key="1">
    <citation type="submission" date="2010-05" db="EMBL/GenBank/DDBJ databases">
        <title>The Genome Sequence of Magnaporthe poae strain ATCC 64411.</title>
        <authorList>
            <consortium name="The Broad Institute Genome Sequencing Platform"/>
            <consortium name="Broad Institute Genome Sequencing Center for Infectious Disease"/>
            <person name="Ma L.-J."/>
            <person name="Dead R."/>
            <person name="Young S."/>
            <person name="Zeng Q."/>
            <person name="Koehrsen M."/>
            <person name="Alvarado L."/>
            <person name="Berlin A."/>
            <person name="Chapman S.B."/>
            <person name="Chen Z."/>
            <person name="Freedman E."/>
            <person name="Gellesch M."/>
            <person name="Goldberg J."/>
            <person name="Griggs A."/>
            <person name="Gujja S."/>
            <person name="Heilman E.R."/>
            <person name="Heiman D."/>
            <person name="Hepburn T."/>
            <person name="Howarth C."/>
            <person name="Jen D."/>
            <person name="Larson L."/>
            <person name="Mehta T."/>
            <person name="Neiman D."/>
            <person name="Pearson M."/>
            <person name="Roberts A."/>
            <person name="Saif S."/>
            <person name="Shea T."/>
            <person name="Shenoy N."/>
            <person name="Sisk P."/>
            <person name="Stolte C."/>
            <person name="Sykes S."/>
            <person name="Walk T."/>
            <person name="White J."/>
            <person name="Yandava C."/>
            <person name="Haas B."/>
            <person name="Nusbaum C."/>
            <person name="Birren B."/>
        </authorList>
    </citation>
    <scope>NUCLEOTIDE SEQUENCE</scope>
    <source>
        <strain evidence="2">ATCC 64411</strain>
    </source>
</reference>
<evidence type="ECO:0000256" key="1">
    <source>
        <dbReference type="SAM" id="SignalP"/>
    </source>
</evidence>
<protein>
    <submittedName>
        <fullName evidence="2 3">Uncharacterized protein</fullName>
    </submittedName>
</protein>
<keyword evidence="4" id="KW-1185">Reference proteome</keyword>
<feature type="signal peptide" evidence="1">
    <location>
        <begin position="1"/>
        <end position="25"/>
    </location>
</feature>
<organism evidence="3 4">
    <name type="scientific">Magnaporthiopsis poae (strain ATCC 64411 / 73-15)</name>
    <name type="common">Kentucky bluegrass fungus</name>
    <name type="synonym">Magnaporthe poae</name>
    <dbReference type="NCBI Taxonomy" id="644358"/>
    <lineage>
        <taxon>Eukaryota</taxon>
        <taxon>Fungi</taxon>
        <taxon>Dikarya</taxon>
        <taxon>Ascomycota</taxon>
        <taxon>Pezizomycotina</taxon>
        <taxon>Sordariomycetes</taxon>
        <taxon>Sordariomycetidae</taxon>
        <taxon>Magnaporthales</taxon>
        <taxon>Magnaporthaceae</taxon>
        <taxon>Magnaporthiopsis</taxon>
    </lineage>
</organism>
<dbReference type="EMBL" id="ADBL01002941">
    <property type="status" value="NOT_ANNOTATED_CDS"/>
    <property type="molecule type" value="Genomic_DNA"/>
</dbReference>
<accession>A0A0C4EG33</accession>
<dbReference type="VEuPathDB" id="FungiDB:MAPG_11749"/>
<evidence type="ECO:0000313" key="4">
    <source>
        <dbReference type="Proteomes" id="UP000011715"/>
    </source>
</evidence>
<evidence type="ECO:0000313" key="2">
    <source>
        <dbReference type="EMBL" id="KLU92888.1"/>
    </source>
</evidence>
<dbReference type="Proteomes" id="UP000011715">
    <property type="component" value="Unassembled WGS sequence"/>
</dbReference>
<evidence type="ECO:0000313" key="3">
    <source>
        <dbReference type="EnsemblFungi" id="MAPG_11749T0"/>
    </source>
</evidence>
<name>A0A0C4EG33_MAGP6</name>
<reference evidence="4" key="2">
    <citation type="submission" date="2010-05" db="EMBL/GenBank/DDBJ databases">
        <title>The genome sequence of Magnaporthe poae strain ATCC 64411.</title>
        <authorList>
            <person name="Ma L.-J."/>
            <person name="Dead R."/>
            <person name="Young S."/>
            <person name="Zeng Q."/>
            <person name="Koehrsen M."/>
            <person name="Alvarado L."/>
            <person name="Berlin A."/>
            <person name="Chapman S.B."/>
            <person name="Chen Z."/>
            <person name="Freedman E."/>
            <person name="Gellesch M."/>
            <person name="Goldberg J."/>
            <person name="Griggs A."/>
            <person name="Gujja S."/>
            <person name="Heilman E.R."/>
            <person name="Heiman D."/>
            <person name="Hepburn T."/>
            <person name="Howarth C."/>
            <person name="Jen D."/>
            <person name="Larson L."/>
            <person name="Mehta T."/>
            <person name="Neiman D."/>
            <person name="Pearson M."/>
            <person name="Roberts A."/>
            <person name="Saif S."/>
            <person name="Shea T."/>
            <person name="Shenoy N."/>
            <person name="Sisk P."/>
            <person name="Stolte C."/>
            <person name="Sykes S."/>
            <person name="Walk T."/>
            <person name="White J."/>
            <person name="Yandava C."/>
            <person name="Haas B."/>
            <person name="Nusbaum C."/>
            <person name="Birren B."/>
        </authorList>
    </citation>
    <scope>NUCLEOTIDE SEQUENCE [LARGE SCALE GENOMIC DNA]</scope>
    <source>
        <strain evidence="4">ATCC 64411 / 73-15</strain>
    </source>
</reference>
<dbReference type="AlphaFoldDB" id="A0A0C4EG33"/>
<reference evidence="3" key="4">
    <citation type="journal article" date="2015" name="G3 (Bethesda)">
        <title>Genome sequences of three phytopathogenic species of the Magnaporthaceae family of fungi.</title>
        <authorList>
            <person name="Okagaki L.H."/>
            <person name="Nunes C.C."/>
            <person name="Sailsbery J."/>
            <person name="Clay B."/>
            <person name="Brown D."/>
            <person name="John T."/>
            <person name="Oh Y."/>
            <person name="Young N."/>
            <person name="Fitzgerald M."/>
            <person name="Haas B.J."/>
            <person name="Zeng Q."/>
            <person name="Young S."/>
            <person name="Adiconis X."/>
            <person name="Fan L."/>
            <person name="Levin J.Z."/>
            <person name="Mitchell T.K."/>
            <person name="Okubara P.A."/>
            <person name="Farman M.L."/>
            <person name="Kohn L.M."/>
            <person name="Birren B."/>
            <person name="Ma L.-J."/>
            <person name="Dean R.A."/>
        </authorList>
    </citation>
    <scope>NUCLEOTIDE SEQUENCE</scope>
    <source>
        <strain evidence="3">ATCC 64411 / 73-15</strain>
    </source>
</reference>
<sequence>MTYAVLLTHLIAVAALLFRFRTANTGKSDAALPADRVGQEVGEHDVDEARLVRGPILDPAPRWHG</sequence>